<feature type="region of interest" description="Disordered" evidence="1">
    <location>
        <begin position="1"/>
        <end position="21"/>
    </location>
</feature>
<organism evidence="2 3">
    <name type="scientific">Nocardiopsis aegyptia</name>
    <dbReference type="NCBI Taxonomy" id="220378"/>
    <lineage>
        <taxon>Bacteria</taxon>
        <taxon>Bacillati</taxon>
        <taxon>Actinomycetota</taxon>
        <taxon>Actinomycetes</taxon>
        <taxon>Streptosporangiales</taxon>
        <taxon>Nocardiopsidaceae</taxon>
        <taxon>Nocardiopsis</taxon>
    </lineage>
</organism>
<dbReference type="EMBL" id="JACCFS010000001">
    <property type="protein sequence ID" value="NYJ36190.1"/>
    <property type="molecule type" value="Genomic_DNA"/>
</dbReference>
<protein>
    <submittedName>
        <fullName evidence="2">Uncharacterized protein</fullName>
    </submittedName>
</protein>
<reference evidence="2 3" key="1">
    <citation type="submission" date="2020-07" db="EMBL/GenBank/DDBJ databases">
        <title>Sequencing the genomes of 1000 actinobacteria strains.</title>
        <authorList>
            <person name="Klenk H.-P."/>
        </authorList>
    </citation>
    <scope>NUCLEOTIDE SEQUENCE [LARGE SCALE GENOMIC DNA]</scope>
    <source>
        <strain evidence="2 3">DSM 44442</strain>
    </source>
</reference>
<comment type="caution">
    <text evidence="2">The sequence shown here is derived from an EMBL/GenBank/DDBJ whole genome shotgun (WGS) entry which is preliminary data.</text>
</comment>
<name>A0A7Z0ERV0_9ACTN</name>
<keyword evidence="3" id="KW-1185">Reference proteome</keyword>
<dbReference type="AlphaFoldDB" id="A0A7Z0ERV0"/>
<sequence>MKPHPSPTIARSRRSAHGRATTLSGRLRRGTVHRLALPSLGALLVLASVTACEGVNHKSCRNGDCTVVVVDAQWSGDLQEGGRTDYEFEVYMAEDQSAEVIVEQEEGNREEEQTATLRPGESAELFHYTVEYVSHTEEEGATFQFTPA</sequence>
<dbReference type="Proteomes" id="UP000572051">
    <property type="component" value="Unassembled WGS sequence"/>
</dbReference>
<evidence type="ECO:0000313" key="3">
    <source>
        <dbReference type="Proteomes" id="UP000572051"/>
    </source>
</evidence>
<evidence type="ECO:0000313" key="2">
    <source>
        <dbReference type="EMBL" id="NYJ36190.1"/>
    </source>
</evidence>
<dbReference type="RefSeq" id="WP_179825937.1">
    <property type="nucleotide sequence ID" value="NZ_JACCFS010000001.1"/>
</dbReference>
<accession>A0A7Z0ERV0</accession>
<gene>
    <name evidence="2" type="ORF">HNR10_004071</name>
</gene>
<proteinExistence type="predicted"/>
<evidence type="ECO:0000256" key="1">
    <source>
        <dbReference type="SAM" id="MobiDB-lite"/>
    </source>
</evidence>